<sequence length="46" mass="5326">MISMAKKENKVDVDVRKVMEQLGIRQDIAELLREWKEDVQPNAITG</sequence>
<protein>
    <submittedName>
        <fullName evidence="1">Uncharacterized protein</fullName>
    </submittedName>
</protein>
<keyword evidence="2" id="KW-1185">Reference proteome</keyword>
<dbReference type="EMBL" id="JBHUME010000002">
    <property type="protein sequence ID" value="MFD2611105.1"/>
    <property type="molecule type" value="Genomic_DNA"/>
</dbReference>
<name>A0ABW5P9G1_9BACL</name>
<evidence type="ECO:0000313" key="2">
    <source>
        <dbReference type="Proteomes" id="UP001597541"/>
    </source>
</evidence>
<gene>
    <name evidence="1" type="ORF">ACFSUF_01550</name>
</gene>
<reference evidence="2" key="1">
    <citation type="journal article" date="2019" name="Int. J. Syst. Evol. Microbiol.">
        <title>The Global Catalogue of Microorganisms (GCM) 10K type strain sequencing project: providing services to taxonomists for standard genome sequencing and annotation.</title>
        <authorList>
            <consortium name="The Broad Institute Genomics Platform"/>
            <consortium name="The Broad Institute Genome Sequencing Center for Infectious Disease"/>
            <person name="Wu L."/>
            <person name="Ma J."/>
        </authorList>
    </citation>
    <scope>NUCLEOTIDE SEQUENCE [LARGE SCALE GENOMIC DNA]</scope>
    <source>
        <strain evidence="2">KCTC 3950</strain>
    </source>
</reference>
<proteinExistence type="predicted"/>
<dbReference type="Proteomes" id="UP001597541">
    <property type="component" value="Unassembled WGS sequence"/>
</dbReference>
<comment type="caution">
    <text evidence="1">The sequence shown here is derived from an EMBL/GenBank/DDBJ whole genome shotgun (WGS) entry which is preliminary data.</text>
</comment>
<accession>A0ABW5P9G1</accession>
<evidence type="ECO:0000313" key="1">
    <source>
        <dbReference type="EMBL" id="MFD2611105.1"/>
    </source>
</evidence>
<dbReference type="RefSeq" id="WP_377599427.1">
    <property type="nucleotide sequence ID" value="NZ_JBHUME010000002.1"/>
</dbReference>
<organism evidence="1 2">
    <name type="scientific">Paenibacillus gansuensis</name>
    <dbReference type="NCBI Taxonomy" id="306542"/>
    <lineage>
        <taxon>Bacteria</taxon>
        <taxon>Bacillati</taxon>
        <taxon>Bacillota</taxon>
        <taxon>Bacilli</taxon>
        <taxon>Bacillales</taxon>
        <taxon>Paenibacillaceae</taxon>
        <taxon>Paenibacillus</taxon>
    </lineage>
</organism>